<sequence>MKLSGRSSVKRSHNVAGKYGFTNRVIDGISLTITNLTFTVKLSKFDISIFLPSIDIYSTTPFGKKPDSLKSTRLRNLAKDHIILFKEIAWSSTRIEAASNDSSTTAAAIRLIGSSCRMRIIMKKNLNDSSLVASRVQLHFDDLLWVVNDAQLKSAMNTYLEITNLMKKASDQRKKKAQDKLIKQEQSRTAFQPQKPTTGDNNQQSSANSTPNISDAFERYDVLETSLHLSVKRLDLHIVADSDVLSDRLAEGGALQLTIANLTFDHYPYHQFGSSKKHWSKYSELQSDSRNDWAGSLYKEWQDQINKAKTKVVKDDMSVKLESALQANRICLFESCSVINIDDLVLYQVSLINDKSEKHGKDQRRRRACITSDRSHYQLPEFLGIVNIQFAEYYYPDPYAFPVPNSDLYIQLLPVRFVIDFATLSWINAFMMTMSTTMEKTILAEPSEPEHVDIMIDAMLPRIVVTSDIFSPSSTTSTTTKLNSSDLKSSSLVRNESTQFNTLELTFSKLLLTNTRIDQMSSTSMLEKHLNLFNKKETSGTSFFDQMNWPLSSDPTVKSRISPLFKQTSEQSYLYKNPLNSDQKLKQVKEPKSSTTALHSYYTMTTDSLKKSSKYDIWHFTGEKIWCDFNLSRSIAKQSMIDSLTISGWMVLDQNNKDDESKSDDSLLNILCVIEGNSMIKITQKQYTFVMNLINEIGLFLDVLDQTKLQSDLIERKTSGKRSKETKITLCLTTPSQLTLAVLESLEELGEESSSVQISILGESNGIVSDSGQTTTVSNLDINTEPNATLQDSSDANLVVDLVTTPAAILAGTVKLEAPVQPSLPSPSISVISLSNESTASSTATNNLTKGFSLLGQKRSKIEETVQKGLDTLKVRAPSQSSLFNSGSAGSDSDETSSQWDLSDDLDADLESNFGDDNMKNGDLQQKGARIDIDDDLNSLKGVSAHSGFDLVNGTFVKLDRIDLCITEEISSKQFYVGCNINDIHVDEFIGLKFENIKPKLFDNNIPCNTVNSPIINVPVYARIDFPKGSEPPHVRIEVKDRRLQISKHSIDILSDTLEEIKPMHDKIEERQHSNMVTIDVLLTNMSLLLETISPTLGSIISPKPPLDIQIEQLHVRRLKNGQVVMEKQTDNGLQLNDKPQSKQCAVVDDQKLDEKLKHYDLVERENDRLHVELDAHKQQIIALRQERDSLIANISKLDVELTKSEFVRVQQQEQHQHK</sequence>
<feature type="compositionally biased region" description="Basic and acidic residues" evidence="2">
    <location>
        <begin position="173"/>
        <end position="186"/>
    </location>
</feature>
<dbReference type="Proteomes" id="UP000681722">
    <property type="component" value="Unassembled WGS sequence"/>
</dbReference>
<evidence type="ECO:0008006" key="8">
    <source>
        <dbReference type="Google" id="ProtNLM"/>
    </source>
</evidence>
<evidence type="ECO:0000256" key="1">
    <source>
        <dbReference type="SAM" id="Coils"/>
    </source>
</evidence>
<feature type="region of interest" description="Disordered" evidence="2">
    <location>
        <begin position="173"/>
        <end position="212"/>
    </location>
</feature>
<feature type="compositionally biased region" description="Polar residues" evidence="2">
    <location>
        <begin position="881"/>
        <end position="900"/>
    </location>
</feature>
<dbReference type="Pfam" id="PF24917">
    <property type="entry name" value="BLTP3A_B"/>
    <property type="match status" value="1"/>
</dbReference>
<evidence type="ECO:0000313" key="7">
    <source>
        <dbReference type="Proteomes" id="UP000663829"/>
    </source>
</evidence>
<dbReference type="PANTHER" id="PTHR22774:SF11">
    <property type="entry name" value="CHOREIN N-TERMINAL DOMAIN-CONTAINING PROTEIN"/>
    <property type="match status" value="1"/>
</dbReference>
<name>A0A814Y4K0_9BILA</name>
<evidence type="ECO:0000313" key="4">
    <source>
        <dbReference type="EMBL" id="CAF1225171.1"/>
    </source>
</evidence>
<dbReference type="Proteomes" id="UP000663829">
    <property type="component" value="Unassembled WGS sequence"/>
</dbReference>
<dbReference type="InterPro" id="IPR026728">
    <property type="entry name" value="BLTP3A/B"/>
</dbReference>
<reference evidence="4" key="1">
    <citation type="submission" date="2021-02" db="EMBL/GenBank/DDBJ databases">
        <authorList>
            <person name="Nowell W R."/>
        </authorList>
    </citation>
    <scope>NUCLEOTIDE SEQUENCE</scope>
</reference>
<accession>A0A814Y4K0</accession>
<dbReference type="PANTHER" id="PTHR22774">
    <property type="entry name" value="CHOREIN N-TERMINAL DOMAIN-CONTAINING PROTEIN"/>
    <property type="match status" value="1"/>
</dbReference>
<feature type="region of interest" description="Disordered" evidence="2">
    <location>
        <begin position="881"/>
        <end position="901"/>
    </location>
</feature>
<feature type="coiled-coil region" evidence="1">
    <location>
        <begin position="1160"/>
        <end position="1201"/>
    </location>
</feature>
<dbReference type="EMBL" id="CAJNOQ010009439">
    <property type="protein sequence ID" value="CAF1225171.1"/>
    <property type="molecule type" value="Genomic_DNA"/>
</dbReference>
<dbReference type="OrthoDB" id="43807at2759"/>
<protein>
    <recommendedName>
        <fullName evidence="8">UHRF1-binding protein 1-like</fullName>
    </recommendedName>
</protein>
<dbReference type="AlphaFoldDB" id="A0A814Y4K0"/>
<dbReference type="Proteomes" id="UP000682733">
    <property type="component" value="Unassembled WGS sequence"/>
</dbReference>
<dbReference type="EMBL" id="CAJOBA010007052">
    <property type="protein sequence ID" value="CAF3791218.1"/>
    <property type="molecule type" value="Genomic_DNA"/>
</dbReference>
<gene>
    <name evidence="4" type="ORF">GPM918_LOCUS24889</name>
    <name evidence="3" type="ORF">OVA965_LOCUS15581</name>
    <name evidence="6" type="ORF">SRO942_LOCUS24892</name>
    <name evidence="5" type="ORF">TMI583_LOCUS15591</name>
</gene>
<proteinExistence type="predicted"/>
<organism evidence="4 7">
    <name type="scientific">Didymodactylos carnosus</name>
    <dbReference type="NCBI Taxonomy" id="1234261"/>
    <lineage>
        <taxon>Eukaryota</taxon>
        <taxon>Metazoa</taxon>
        <taxon>Spiralia</taxon>
        <taxon>Gnathifera</taxon>
        <taxon>Rotifera</taxon>
        <taxon>Eurotatoria</taxon>
        <taxon>Bdelloidea</taxon>
        <taxon>Philodinida</taxon>
        <taxon>Philodinidae</taxon>
        <taxon>Didymodactylos</taxon>
    </lineage>
</organism>
<evidence type="ECO:0000313" key="6">
    <source>
        <dbReference type="EMBL" id="CAF3988153.1"/>
    </source>
</evidence>
<evidence type="ECO:0000256" key="2">
    <source>
        <dbReference type="SAM" id="MobiDB-lite"/>
    </source>
</evidence>
<dbReference type="Proteomes" id="UP000677228">
    <property type="component" value="Unassembled WGS sequence"/>
</dbReference>
<evidence type="ECO:0000313" key="3">
    <source>
        <dbReference type="EMBL" id="CAF1022643.1"/>
    </source>
</evidence>
<keyword evidence="7" id="KW-1185">Reference proteome</keyword>
<comment type="caution">
    <text evidence="4">The sequence shown here is derived from an EMBL/GenBank/DDBJ whole genome shotgun (WGS) entry which is preliminary data.</text>
</comment>
<dbReference type="EMBL" id="CAJOBC010009442">
    <property type="protein sequence ID" value="CAF3988153.1"/>
    <property type="molecule type" value="Genomic_DNA"/>
</dbReference>
<evidence type="ECO:0000313" key="5">
    <source>
        <dbReference type="EMBL" id="CAF3791218.1"/>
    </source>
</evidence>
<feature type="compositionally biased region" description="Polar residues" evidence="2">
    <location>
        <begin position="187"/>
        <end position="212"/>
    </location>
</feature>
<dbReference type="EMBL" id="CAJNOK010007041">
    <property type="protein sequence ID" value="CAF1022643.1"/>
    <property type="molecule type" value="Genomic_DNA"/>
</dbReference>
<keyword evidence="1" id="KW-0175">Coiled coil</keyword>